<accession>A0A151AWU3</accession>
<proteinExistence type="predicted"/>
<dbReference type="InterPro" id="IPR004358">
    <property type="entry name" value="Sig_transdc_His_kin-like_C"/>
</dbReference>
<dbReference type="FunFam" id="3.30.565.10:FF:000006">
    <property type="entry name" value="Sensor histidine kinase WalK"/>
    <property type="match status" value="1"/>
</dbReference>
<dbReference type="AlphaFoldDB" id="A0A151AWU3"/>
<dbReference type="Gene3D" id="3.30.565.10">
    <property type="entry name" value="Histidine kinase-like ATPase, C-terminal domain"/>
    <property type="match status" value="1"/>
</dbReference>
<dbReference type="Pfam" id="PF00512">
    <property type="entry name" value="HisKA"/>
    <property type="match status" value="1"/>
</dbReference>
<evidence type="ECO:0000256" key="9">
    <source>
        <dbReference type="ARBA" id="ARBA00023012"/>
    </source>
</evidence>
<dbReference type="InterPro" id="IPR050428">
    <property type="entry name" value="TCS_sensor_his_kinase"/>
</dbReference>
<dbReference type="SMART" id="SM00304">
    <property type="entry name" value="HAMP"/>
    <property type="match status" value="2"/>
</dbReference>
<dbReference type="SUPFAM" id="SSF47384">
    <property type="entry name" value="Homodimeric domain of signal transducing histidine kinase"/>
    <property type="match status" value="1"/>
</dbReference>
<dbReference type="CDD" id="cd00075">
    <property type="entry name" value="HATPase"/>
    <property type="match status" value="1"/>
</dbReference>
<comment type="subcellular location">
    <subcellularLocation>
        <location evidence="2">Membrane</location>
    </subcellularLocation>
</comment>
<evidence type="ECO:0000259" key="13">
    <source>
        <dbReference type="PROSITE" id="PS50885"/>
    </source>
</evidence>
<keyword evidence="5 14" id="KW-0808">Transferase</keyword>
<name>A0A151AWU3_9FIRM</name>
<dbReference type="SUPFAM" id="SSF55874">
    <property type="entry name" value="ATPase domain of HSP90 chaperone/DNA topoisomerase II/histidine kinase"/>
    <property type="match status" value="1"/>
</dbReference>
<keyword evidence="6 11" id="KW-0812">Transmembrane</keyword>
<dbReference type="SUPFAM" id="SSF158472">
    <property type="entry name" value="HAMP domain-like"/>
    <property type="match status" value="1"/>
</dbReference>
<evidence type="ECO:0000313" key="14">
    <source>
        <dbReference type="EMBL" id="KYH32108.1"/>
    </source>
</evidence>
<evidence type="ECO:0000256" key="8">
    <source>
        <dbReference type="ARBA" id="ARBA00022989"/>
    </source>
</evidence>
<dbReference type="InterPro" id="IPR036890">
    <property type="entry name" value="HATPase_C_sf"/>
</dbReference>
<gene>
    <name evidence="14" type="primary">baeS</name>
    <name evidence="14" type="ORF">MOMUL_16830</name>
</gene>
<dbReference type="Gene3D" id="1.10.287.130">
    <property type="match status" value="1"/>
</dbReference>
<dbReference type="SMART" id="SM00388">
    <property type="entry name" value="HisKA"/>
    <property type="match status" value="1"/>
</dbReference>
<dbReference type="PANTHER" id="PTHR45436">
    <property type="entry name" value="SENSOR HISTIDINE KINASE YKOH"/>
    <property type="match status" value="1"/>
</dbReference>
<dbReference type="InterPro" id="IPR003594">
    <property type="entry name" value="HATPase_dom"/>
</dbReference>
<dbReference type="Gene3D" id="6.10.340.10">
    <property type="match status" value="1"/>
</dbReference>
<dbReference type="PROSITE" id="PS50885">
    <property type="entry name" value="HAMP"/>
    <property type="match status" value="1"/>
</dbReference>
<evidence type="ECO:0000256" key="7">
    <source>
        <dbReference type="ARBA" id="ARBA00022777"/>
    </source>
</evidence>
<dbReference type="PANTHER" id="PTHR45436:SF5">
    <property type="entry name" value="SENSOR HISTIDINE KINASE TRCS"/>
    <property type="match status" value="1"/>
</dbReference>
<comment type="caution">
    <text evidence="14">The sequence shown here is derived from an EMBL/GenBank/DDBJ whole genome shotgun (WGS) entry which is preliminary data.</text>
</comment>
<dbReference type="GO" id="GO:0000155">
    <property type="term" value="F:phosphorelay sensor kinase activity"/>
    <property type="evidence" value="ECO:0007669"/>
    <property type="project" value="InterPro"/>
</dbReference>
<dbReference type="EC" id="2.7.13.3" evidence="3"/>
<evidence type="ECO:0000256" key="10">
    <source>
        <dbReference type="ARBA" id="ARBA00023136"/>
    </source>
</evidence>
<dbReference type="PRINTS" id="PR00344">
    <property type="entry name" value="BCTRLSENSOR"/>
</dbReference>
<dbReference type="Pfam" id="PF02518">
    <property type="entry name" value="HATPase_c"/>
    <property type="match status" value="1"/>
</dbReference>
<keyword evidence="7 14" id="KW-0418">Kinase</keyword>
<dbReference type="SMART" id="SM00387">
    <property type="entry name" value="HATPase_c"/>
    <property type="match status" value="1"/>
</dbReference>
<evidence type="ECO:0000256" key="6">
    <source>
        <dbReference type="ARBA" id="ARBA00022692"/>
    </source>
</evidence>
<feature type="domain" description="Histidine kinase" evidence="12">
    <location>
        <begin position="252"/>
        <end position="467"/>
    </location>
</feature>
<dbReference type="InterPro" id="IPR003661">
    <property type="entry name" value="HisK_dim/P_dom"/>
</dbReference>
<keyword evidence="8 11" id="KW-1133">Transmembrane helix</keyword>
<evidence type="ECO:0000259" key="12">
    <source>
        <dbReference type="PROSITE" id="PS50109"/>
    </source>
</evidence>
<evidence type="ECO:0000256" key="5">
    <source>
        <dbReference type="ARBA" id="ARBA00022679"/>
    </source>
</evidence>
<feature type="transmembrane region" description="Helical" evidence="11">
    <location>
        <begin position="168"/>
        <end position="191"/>
    </location>
</feature>
<evidence type="ECO:0000256" key="3">
    <source>
        <dbReference type="ARBA" id="ARBA00012438"/>
    </source>
</evidence>
<dbReference type="Pfam" id="PF00672">
    <property type="entry name" value="HAMP"/>
    <property type="match status" value="1"/>
</dbReference>
<dbReference type="InterPro" id="IPR036097">
    <property type="entry name" value="HisK_dim/P_sf"/>
</dbReference>
<dbReference type="CDD" id="cd06225">
    <property type="entry name" value="HAMP"/>
    <property type="match status" value="1"/>
</dbReference>
<dbReference type="CDD" id="cd00082">
    <property type="entry name" value="HisKA"/>
    <property type="match status" value="1"/>
</dbReference>
<evidence type="ECO:0000256" key="2">
    <source>
        <dbReference type="ARBA" id="ARBA00004370"/>
    </source>
</evidence>
<keyword evidence="4" id="KW-0597">Phosphoprotein</keyword>
<evidence type="ECO:0000256" key="4">
    <source>
        <dbReference type="ARBA" id="ARBA00022553"/>
    </source>
</evidence>
<evidence type="ECO:0000313" key="15">
    <source>
        <dbReference type="Proteomes" id="UP000075670"/>
    </source>
</evidence>
<evidence type="ECO:0000256" key="11">
    <source>
        <dbReference type="SAM" id="Phobius"/>
    </source>
</evidence>
<dbReference type="Proteomes" id="UP000075670">
    <property type="component" value="Unassembled WGS sequence"/>
</dbReference>
<dbReference type="PATRIC" id="fig|1122241.3.peg.1774"/>
<dbReference type="EMBL" id="LTBC01000005">
    <property type="protein sequence ID" value="KYH32108.1"/>
    <property type="molecule type" value="Genomic_DNA"/>
</dbReference>
<dbReference type="InterPro" id="IPR003660">
    <property type="entry name" value="HAMP_dom"/>
</dbReference>
<dbReference type="FunFam" id="1.10.287.130:FF:000001">
    <property type="entry name" value="Two-component sensor histidine kinase"/>
    <property type="match status" value="1"/>
</dbReference>
<feature type="domain" description="HAMP" evidence="13">
    <location>
        <begin position="192"/>
        <end position="244"/>
    </location>
</feature>
<dbReference type="PROSITE" id="PS50109">
    <property type="entry name" value="HIS_KIN"/>
    <property type="match status" value="1"/>
</dbReference>
<keyword evidence="15" id="KW-1185">Reference proteome</keyword>
<reference evidence="14 15" key="1">
    <citation type="submission" date="2016-02" db="EMBL/GenBank/DDBJ databases">
        <title>Genome sequence of Moorella mulderi DSM 14980.</title>
        <authorList>
            <person name="Poehlein A."/>
            <person name="Daniel R."/>
        </authorList>
    </citation>
    <scope>NUCLEOTIDE SEQUENCE [LARGE SCALE GENOMIC DNA]</scope>
    <source>
        <strain evidence="14 15">DSM 14980</strain>
    </source>
</reference>
<keyword evidence="10 11" id="KW-0472">Membrane</keyword>
<dbReference type="InterPro" id="IPR005467">
    <property type="entry name" value="His_kinase_dom"/>
</dbReference>
<protein>
    <recommendedName>
        <fullName evidence="3">histidine kinase</fullName>
        <ecNumber evidence="3">2.7.13.3</ecNumber>
    </recommendedName>
</protein>
<organism evidence="14 15">
    <name type="scientific">Moorella mulderi DSM 14980</name>
    <dbReference type="NCBI Taxonomy" id="1122241"/>
    <lineage>
        <taxon>Bacteria</taxon>
        <taxon>Bacillati</taxon>
        <taxon>Bacillota</taxon>
        <taxon>Clostridia</taxon>
        <taxon>Neomoorellales</taxon>
        <taxon>Neomoorellaceae</taxon>
        <taxon>Neomoorella</taxon>
    </lineage>
</organism>
<keyword evidence="9" id="KW-0902">Two-component regulatory system</keyword>
<evidence type="ECO:0000256" key="1">
    <source>
        <dbReference type="ARBA" id="ARBA00000085"/>
    </source>
</evidence>
<dbReference type="GO" id="GO:0005886">
    <property type="term" value="C:plasma membrane"/>
    <property type="evidence" value="ECO:0007669"/>
    <property type="project" value="TreeGrafter"/>
</dbReference>
<comment type="catalytic activity">
    <reaction evidence="1">
        <text>ATP + protein L-histidine = ADP + protein N-phospho-L-histidine.</text>
        <dbReference type="EC" id="2.7.13.3"/>
    </reaction>
</comment>
<sequence length="472" mass="51782">MKLRTRLTLAFIMVVLLAVATLTVAVGWATRTFFHGYLDEVAWKRQQVWADFFTAYYRDRGDWTGVQELFNTPWQGGRGQGMVRGQGMGRGQGLGWGRTGLERVILADSSNLVVADTYGLRLGERLSEQELAQGTAIIVNGQRVGTLWLTTTTPPGVLSQEDLFTRSVTVAIILAGIAVLILAGLAGFFLARRIAGPLSKLTKAVHRLAAGGWEQRLVLTGDEEIVQLVTAFNDMAARLEKYEAMRRNLVADVAHELRTPLTVLRGQLESLQAGALEAKPEVIMSLHDEILRLSRLVHDLQELSLAEAKKLPLHQETFNLVEAVQKVLNFFQVEAESKNVTLTLNTEGQEIQVKGDRDRLTQVLINLLGNALRYTPPQGQVGVTIKENPGEVSVSVADTGPGIAAADLPYVFERFYRPDKSRSRAQGGAGLGLAIAKGFVEAHGGRIWVESQPGQGTRFTFTIPVSRYNSSL</sequence>